<dbReference type="AlphaFoldDB" id="A0A9D5GX97"/>
<evidence type="ECO:0000256" key="1">
    <source>
        <dbReference type="SAM" id="MobiDB-lite"/>
    </source>
</evidence>
<sequence>MKEPGQPDAVPKGSYDQIQAQNLRLLVKNEELGVKFLVASQEKVQLSHKLKMVQLSHKLKKIEEINVVVVSIPYTLINIPAPAIPVPLTITLPGPIPYSNEKVVPWHYGSDVYYHGVKQEEKPFEEMPCVDENLNVDNLVGRSKITRRGRVFPSQNTQDSDDALAKAKGKKVMEDNQESVQIFVPKQSAMPGTSSS</sequence>
<evidence type="ECO:0000313" key="3">
    <source>
        <dbReference type="Proteomes" id="UP001058974"/>
    </source>
</evidence>
<dbReference type="EMBL" id="JAMSHJ010000001">
    <property type="protein sequence ID" value="KAI5444408.1"/>
    <property type="molecule type" value="Genomic_DNA"/>
</dbReference>
<reference evidence="2 3" key="1">
    <citation type="journal article" date="2022" name="Nat. Genet.">
        <title>Improved pea reference genome and pan-genome highlight genomic features and evolutionary characteristics.</title>
        <authorList>
            <person name="Yang T."/>
            <person name="Liu R."/>
            <person name="Luo Y."/>
            <person name="Hu S."/>
            <person name="Wang D."/>
            <person name="Wang C."/>
            <person name="Pandey M.K."/>
            <person name="Ge S."/>
            <person name="Xu Q."/>
            <person name="Li N."/>
            <person name="Li G."/>
            <person name="Huang Y."/>
            <person name="Saxena R.K."/>
            <person name="Ji Y."/>
            <person name="Li M."/>
            <person name="Yan X."/>
            <person name="He Y."/>
            <person name="Liu Y."/>
            <person name="Wang X."/>
            <person name="Xiang C."/>
            <person name="Varshney R.K."/>
            <person name="Ding H."/>
            <person name="Gao S."/>
            <person name="Zong X."/>
        </authorList>
    </citation>
    <scope>NUCLEOTIDE SEQUENCE [LARGE SCALE GENOMIC DNA]</scope>
    <source>
        <strain evidence="2 3">cv. Zhongwan 6</strain>
    </source>
</reference>
<organism evidence="2 3">
    <name type="scientific">Pisum sativum</name>
    <name type="common">Garden pea</name>
    <name type="synonym">Lathyrus oleraceus</name>
    <dbReference type="NCBI Taxonomy" id="3888"/>
    <lineage>
        <taxon>Eukaryota</taxon>
        <taxon>Viridiplantae</taxon>
        <taxon>Streptophyta</taxon>
        <taxon>Embryophyta</taxon>
        <taxon>Tracheophyta</taxon>
        <taxon>Spermatophyta</taxon>
        <taxon>Magnoliopsida</taxon>
        <taxon>eudicotyledons</taxon>
        <taxon>Gunneridae</taxon>
        <taxon>Pentapetalae</taxon>
        <taxon>rosids</taxon>
        <taxon>fabids</taxon>
        <taxon>Fabales</taxon>
        <taxon>Fabaceae</taxon>
        <taxon>Papilionoideae</taxon>
        <taxon>50 kb inversion clade</taxon>
        <taxon>NPAAA clade</taxon>
        <taxon>Hologalegina</taxon>
        <taxon>IRL clade</taxon>
        <taxon>Fabeae</taxon>
        <taxon>Lathyrus</taxon>
    </lineage>
</organism>
<name>A0A9D5GX97_PEA</name>
<feature type="region of interest" description="Disordered" evidence="1">
    <location>
        <begin position="152"/>
        <end position="196"/>
    </location>
</feature>
<keyword evidence="3" id="KW-1185">Reference proteome</keyword>
<accession>A0A9D5GX97</accession>
<gene>
    <name evidence="2" type="ORF">KIW84_012872</name>
</gene>
<dbReference type="Proteomes" id="UP001058974">
    <property type="component" value="Chromosome 1"/>
</dbReference>
<proteinExistence type="predicted"/>
<comment type="caution">
    <text evidence="2">The sequence shown here is derived from an EMBL/GenBank/DDBJ whole genome shotgun (WGS) entry which is preliminary data.</text>
</comment>
<dbReference type="Gramene" id="Psat01G0287200-T1">
    <property type="protein sequence ID" value="KAI5444408.1"/>
    <property type="gene ID" value="KIW84_012872"/>
</dbReference>
<evidence type="ECO:0000313" key="2">
    <source>
        <dbReference type="EMBL" id="KAI5444408.1"/>
    </source>
</evidence>
<protein>
    <submittedName>
        <fullName evidence="2">Uncharacterized protein</fullName>
    </submittedName>
</protein>